<dbReference type="FunFam" id="3.30.1330.30:FF:000019">
    <property type="entry name" value="40S ribosomal protein S12"/>
    <property type="match status" value="1"/>
</dbReference>
<proteinExistence type="inferred from homology"/>
<evidence type="ECO:0000256" key="3">
    <source>
        <dbReference type="ARBA" id="ARBA00023274"/>
    </source>
</evidence>
<evidence type="ECO:0000259" key="6">
    <source>
        <dbReference type="Pfam" id="PF04669"/>
    </source>
</evidence>
<dbReference type="PROSITE" id="PS01189">
    <property type="entry name" value="RIBOSOMAL_S12E"/>
    <property type="match status" value="1"/>
</dbReference>
<dbReference type="InterPro" id="IPR000530">
    <property type="entry name" value="Ribosomal_eS12"/>
</dbReference>
<dbReference type="GO" id="GO:0005840">
    <property type="term" value="C:ribosome"/>
    <property type="evidence" value="ECO:0007669"/>
    <property type="project" value="UniProtKB-KW"/>
</dbReference>
<dbReference type="GO" id="GO:0006412">
    <property type="term" value="P:translation"/>
    <property type="evidence" value="ECO:0007669"/>
    <property type="project" value="InterPro"/>
</dbReference>
<feature type="domain" description="Ribosomal protein eL8/eL30/eS12/Gadd45" evidence="5">
    <location>
        <begin position="34"/>
        <end position="127"/>
    </location>
</feature>
<dbReference type="InterPro" id="IPR047860">
    <property type="entry name" value="Ribosomal_eS12_CS"/>
</dbReference>
<dbReference type="OrthoDB" id="10248897at2759"/>
<evidence type="ECO:0000259" key="5">
    <source>
        <dbReference type="Pfam" id="PF01248"/>
    </source>
</evidence>
<keyword evidence="8" id="KW-1185">Reference proteome</keyword>
<protein>
    <recommendedName>
        <fullName evidence="4">40S ribosomal protein S12</fullName>
    </recommendedName>
</protein>
<reference evidence="7 8" key="1">
    <citation type="submission" date="2018-11" db="EMBL/GenBank/DDBJ databases">
        <authorList>
            <consortium name="Pathogen Informatics"/>
        </authorList>
    </citation>
    <scope>NUCLEOTIDE SEQUENCE [LARGE SCALE GENOMIC DNA]</scope>
</reference>
<dbReference type="AlphaFoldDB" id="A0A3P7DP24"/>
<name>A0A3P7DP24_WUCBA</name>
<feature type="domain" description="Polysaccharide biosynthesis" evidence="6">
    <location>
        <begin position="203"/>
        <end position="325"/>
    </location>
</feature>
<dbReference type="Proteomes" id="UP000270924">
    <property type="component" value="Unassembled WGS sequence"/>
</dbReference>
<dbReference type="GO" id="GO:1990904">
    <property type="term" value="C:ribonucleoprotein complex"/>
    <property type="evidence" value="ECO:0007669"/>
    <property type="project" value="UniProtKB-KW"/>
</dbReference>
<dbReference type="PRINTS" id="PR00972">
    <property type="entry name" value="RIBSOMALS12E"/>
</dbReference>
<comment type="similarity">
    <text evidence="1 4">Belongs to the eukaryotic ribosomal protein eS12 family.</text>
</comment>
<dbReference type="Gene3D" id="1.10.3560.10">
    <property type="entry name" value="yst0336 like domain"/>
    <property type="match status" value="1"/>
</dbReference>
<evidence type="ECO:0000256" key="4">
    <source>
        <dbReference type="RuleBase" id="RU000670"/>
    </source>
</evidence>
<dbReference type="InterPro" id="IPR029064">
    <property type="entry name" value="Ribosomal_eL30-like_sf"/>
</dbReference>
<dbReference type="InterPro" id="IPR021148">
    <property type="entry name" value="Polysacc_synth_dom"/>
</dbReference>
<evidence type="ECO:0000256" key="1">
    <source>
        <dbReference type="ARBA" id="ARBA00005824"/>
    </source>
</evidence>
<evidence type="ECO:0000313" key="7">
    <source>
        <dbReference type="EMBL" id="VDM11680.1"/>
    </source>
</evidence>
<dbReference type="Pfam" id="PF01248">
    <property type="entry name" value="Ribosomal_L7Ae"/>
    <property type="match status" value="1"/>
</dbReference>
<dbReference type="EMBL" id="UYWW01002349">
    <property type="protein sequence ID" value="VDM11680.1"/>
    <property type="molecule type" value="Genomic_DNA"/>
</dbReference>
<dbReference type="InterPro" id="IPR023139">
    <property type="entry name" value="PBDC1-like_dom_sf"/>
</dbReference>
<dbReference type="Pfam" id="PF04669">
    <property type="entry name" value="PBDC1"/>
    <property type="match status" value="1"/>
</dbReference>
<accession>A0A3P7DP24</accession>
<organism evidence="7 8">
    <name type="scientific">Wuchereria bancrofti</name>
    <dbReference type="NCBI Taxonomy" id="6293"/>
    <lineage>
        <taxon>Eukaryota</taxon>
        <taxon>Metazoa</taxon>
        <taxon>Ecdysozoa</taxon>
        <taxon>Nematoda</taxon>
        <taxon>Chromadorea</taxon>
        <taxon>Rhabditida</taxon>
        <taxon>Spirurina</taxon>
        <taxon>Spiruromorpha</taxon>
        <taxon>Filarioidea</taxon>
        <taxon>Onchocercidae</taxon>
        <taxon>Wuchereria</taxon>
    </lineage>
</organism>
<keyword evidence="3 4" id="KW-0687">Ribonucleoprotein</keyword>
<evidence type="ECO:0000256" key="2">
    <source>
        <dbReference type="ARBA" id="ARBA00022980"/>
    </source>
</evidence>
<dbReference type="Gene3D" id="3.30.1330.30">
    <property type="match status" value="1"/>
</dbReference>
<gene>
    <name evidence="7" type="ORF">WBA_LOCUS5066</name>
</gene>
<keyword evidence="2 4" id="KW-0689">Ribosomal protein</keyword>
<dbReference type="SUPFAM" id="SSF55315">
    <property type="entry name" value="L30e-like"/>
    <property type="match status" value="1"/>
</dbReference>
<dbReference type="GO" id="GO:0003735">
    <property type="term" value="F:structural constituent of ribosome"/>
    <property type="evidence" value="ECO:0007669"/>
    <property type="project" value="InterPro"/>
</dbReference>
<dbReference type="InParanoid" id="A0A3P7DP24"/>
<evidence type="ECO:0000313" key="8">
    <source>
        <dbReference type="Proteomes" id="UP000270924"/>
    </source>
</evidence>
<sequence length="343" mass="39271">MLKMEAGGDETQVQVPPTETAAAAVDEKLDVKTALRRALKSAIVMDGVAKGLHEAAKALDKRQAYFCVLAENCDEPMYTKLVEALCNEHQIPLVRIKDKKQLGEWIALCKYDKEGKARKVVGCSCVVVRDYGQDDAARAFLQECVIVFVFWMHLLLVFMEHSLQIDNFPEMMKVMTKSDEPSSVTMEEVSYGAEEYTNDPSFEIAWAVKAAERANVHMNLLLTCNTKELTMHKKCSIIYDKFRELFPEMSVEKVTEIELKGENKQRWFTFCEYFKEEVEDYNLATIMRIRVDGAYSESNTIIVPKIIFLAVEIARNKEGLNERCKESFKMEHEKIRREGGNIC</sequence>
<dbReference type="PANTHER" id="PTHR11843">
    <property type="entry name" value="40S RIBOSOMAL PROTEIN S12"/>
    <property type="match status" value="1"/>
</dbReference>
<dbReference type="InterPro" id="IPR004038">
    <property type="entry name" value="Ribosomal_eL8/eL30/eS12/Gad45"/>
</dbReference>